<dbReference type="PATRIC" id="fig|1230338.3.peg.277"/>
<protein>
    <recommendedName>
        <fullName evidence="3">Ricin B lectin domain-containing protein</fullName>
    </recommendedName>
</protein>
<dbReference type="OrthoDB" id="6229465at2"/>
<dbReference type="CDD" id="cd00161">
    <property type="entry name" value="beta-trefoil_Ricin-like"/>
    <property type="match status" value="1"/>
</dbReference>
<dbReference type="SUPFAM" id="SSF50370">
    <property type="entry name" value="Ricin B-like lectins"/>
    <property type="match status" value="1"/>
</dbReference>
<dbReference type="GO" id="GO:0030246">
    <property type="term" value="F:carbohydrate binding"/>
    <property type="evidence" value="ECO:0007669"/>
    <property type="project" value="UniProtKB-KW"/>
</dbReference>
<proteinExistence type="predicted"/>
<dbReference type="eggNOG" id="COG2273">
    <property type="taxonomic scope" value="Bacteria"/>
</dbReference>
<dbReference type="GO" id="GO:0006493">
    <property type="term" value="P:protein O-linked glycosylation"/>
    <property type="evidence" value="ECO:0007669"/>
    <property type="project" value="TreeGrafter"/>
</dbReference>
<dbReference type="GO" id="GO:0004653">
    <property type="term" value="F:polypeptide N-acetylgalactosaminyltransferase activity"/>
    <property type="evidence" value="ECO:0007669"/>
    <property type="project" value="TreeGrafter"/>
</dbReference>
<dbReference type="Pfam" id="PF00652">
    <property type="entry name" value="Ricin_B_lectin"/>
    <property type="match status" value="1"/>
</dbReference>
<dbReference type="Gene3D" id="2.80.10.50">
    <property type="match status" value="2"/>
</dbReference>
<keyword evidence="1" id="KW-0430">Lectin</keyword>
<evidence type="ECO:0000256" key="2">
    <source>
        <dbReference type="ARBA" id="ARBA00023157"/>
    </source>
</evidence>
<accession>L2F897</accession>
<sequence length="192" mass="21024">MQRFAFCGVFATIILTGCANLSTEAKISNKAVVINPPSTAREEIVIEKAEPMLILLPNASTKSMSNLSMSNFGSNAVGLIRLNHNNQCLDVHGDDNKTLIAHHCHGKANQLFGVKADQTIQQQDKCLDVAGESKDDGASVILHQCHGKLNQKWYADGKQLRNQLTGKCLTVNQNNRVVMTTCQNQANQQFAF</sequence>
<evidence type="ECO:0000313" key="5">
    <source>
        <dbReference type="Proteomes" id="UP000023795"/>
    </source>
</evidence>
<dbReference type="PROSITE" id="PS51257">
    <property type="entry name" value="PROKAR_LIPOPROTEIN"/>
    <property type="match status" value="1"/>
</dbReference>
<organism evidence="4 5">
    <name type="scientific">Moraxella macacae 0408225</name>
    <dbReference type="NCBI Taxonomy" id="1230338"/>
    <lineage>
        <taxon>Bacteria</taxon>
        <taxon>Pseudomonadati</taxon>
        <taxon>Pseudomonadota</taxon>
        <taxon>Gammaproteobacteria</taxon>
        <taxon>Moraxellales</taxon>
        <taxon>Moraxellaceae</taxon>
        <taxon>Moraxella</taxon>
    </lineage>
</organism>
<name>L2F897_9GAMM</name>
<evidence type="ECO:0000313" key="4">
    <source>
        <dbReference type="EMBL" id="ELA08996.1"/>
    </source>
</evidence>
<dbReference type="SMART" id="SM00458">
    <property type="entry name" value="RICIN"/>
    <property type="match status" value="1"/>
</dbReference>
<evidence type="ECO:0000256" key="1">
    <source>
        <dbReference type="ARBA" id="ARBA00022734"/>
    </source>
</evidence>
<dbReference type="InterPro" id="IPR035992">
    <property type="entry name" value="Ricin_B-like_lectins"/>
</dbReference>
<dbReference type="RefSeq" id="WP_009501398.1">
    <property type="nucleotide sequence ID" value="NZ_ANIN01000001.1"/>
</dbReference>
<gene>
    <name evidence="4" type="ORF">MOMA_01265</name>
</gene>
<dbReference type="AlphaFoldDB" id="L2F897"/>
<keyword evidence="5" id="KW-1185">Reference proteome</keyword>
<reference evidence="4 5" key="1">
    <citation type="journal article" date="2013" name="Genome Announc.">
        <title>Genome Sequence of Moraxella macacae 0408225, a Novel Bacterial Species Isolated from a Cynomolgus Macaque with Epistaxis.</title>
        <authorList>
            <person name="Ladner J.T."/>
            <person name="Whitehouse C.A."/>
            <person name="Koroleva G.I."/>
            <person name="Palacios G.F."/>
        </authorList>
    </citation>
    <scope>NUCLEOTIDE SEQUENCE [LARGE SCALE GENOMIC DNA]</scope>
    <source>
        <strain evidence="4 5">0408225</strain>
    </source>
</reference>
<dbReference type="PANTHER" id="PTHR11675:SF126">
    <property type="entry name" value="RICIN B LECTIN DOMAIN-CONTAINING PROTEIN"/>
    <property type="match status" value="1"/>
</dbReference>
<dbReference type="PROSITE" id="PS50231">
    <property type="entry name" value="RICIN_B_LECTIN"/>
    <property type="match status" value="1"/>
</dbReference>
<evidence type="ECO:0000259" key="3">
    <source>
        <dbReference type="SMART" id="SM00458"/>
    </source>
</evidence>
<keyword evidence="2" id="KW-1015">Disulfide bond</keyword>
<feature type="domain" description="Ricin B lectin" evidence="3">
    <location>
        <begin position="75"/>
        <end position="192"/>
    </location>
</feature>
<comment type="caution">
    <text evidence="4">The sequence shown here is derived from an EMBL/GenBank/DDBJ whole genome shotgun (WGS) entry which is preliminary data.</text>
</comment>
<dbReference type="PANTHER" id="PTHR11675">
    <property type="entry name" value="N-ACETYLGALACTOSAMINYLTRANSFERASE"/>
    <property type="match status" value="1"/>
</dbReference>
<dbReference type="Proteomes" id="UP000023795">
    <property type="component" value="Unassembled WGS sequence"/>
</dbReference>
<dbReference type="InterPro" id="IPR000772">
    <property type="entry name" value="Ricin_B_lectin"/>
</dbReference>
<dbReference type="EMBL" id="ANIN01000001">
    <property type="protein sequence ID" value="ELA08996.1"/>
    <property type="molecule type" value="Genomic_DNA"/>
</dbReference>